<dbReference type="AlphaFoldDB" id="A0A918ZW84"/>
<keyword evidence="3" id="KW-1185">Reference proteome</keyword>
<evidence type="ECO:0000313" key="2">
    <source>
        <dbReference type="EMBL" id="GHE71903.1"/>
    </source>
</evidence>
<evidence type="ECO:0000256" key="1">
    <source>
        <dbReference type="SAM" id="MobiDB-lite"/>
    </source>
</evidence>
<protein>
    <submittedName>
        <fullName evidence="2">Uncharacterized protein</fullName>
    </submittedName>
</protein>
<evidence type="ECO:0000313" key="3">
    <source>
        <dbReference type="Proteomes" id="UP000608024"/>
    </source>
</evidence>
<proteinExistence type="predicted"/>
<dbReference type="Proteomes" id="UP000608024">
    <property type="component" value="Unassembled WGS sequence"/>
</dbReference>
<comment type="caution">
    <text evidence="2">The sequence shown here is derived from an EMBL/GenBank/DDBJ whole genome shotgun (WGS) entry which is preliminary data.</text>
</comment>
<gene>
    <name evidence="2" type="ORF">GCM10018785_45200</name>
</gene>
<reference evidence="2" key="2">
    <citation type="submission" date="2020-09" db="EMBL/GenBank/DDBJ databases">
        <authorList>
            <person name="Sun Q."/>
            <person name="Ohkuma M."/>
        </authorList>
    </citation>
    <scope>NUCLEOTIDE SEQUENCE</scope>
    <source>
        <strain evidence="2">JCM 4784</strain>
    </source>
</reference>
<name>A0A918ZW84_9ACTN</name>
<accession>A0A918ZW84</accession>
<reference evidence="2" key="1">
    <citation type="journal article" date="2014" name="Int. J. Syst. Evol. Microbiol.">
        <title>Complete genome sequence of Corynebacterium casei LMG S-19264T (=DSM 44701T), isolated from a smear-ripened cheese.</title>
        <authorList>
            <consortium name="US DOE Joint Genome Institute (JGI-PGF)"/>
            <person name="Walter F."/>
            <person name="Albersmeier A."/>
            <person name="Kalinowski J."/>
            <person name="Ruckert C."/>
        </authorList>
    </citation>
    <scope>NUCLEOTIDE SEQUENCE</scope>
    <source>
        <strain evidence="2">JCM 4784</strain>
    </source>
</reference>
<organism evidence="2 3">
    <name type="scientific">Streptomyces longispororuber</name>
    <dbReference type="NCBI Taxonomy" id="68230"/>
    <lineage>
        <taxon>Bacteria</taxon>
        <taxon>Bacillati</taxon>
        <taxon>Actinomycetota</taxon>
        <taxon>Actinomycetes</taxon>
        <taxon>Kitasatosporales</taxon>
        <taxon>Streptomycetaceae</taxon>
        <taxon>Streptomyces</taxon>
    </lineage>
</organism>
<feature type="region of interest" description="Disordered" evidence="1">
    <location>
        <begin position="54"/>
        <end position="79"/>
    </location>
</feature>
<dbReference type="EMBL" id="BNBT01000074">
    <property type="protein sequence ID" value="GHE71903.1"/>
    <property type="molecule type" value="Genomic_DNA"/>
</dbReference>
<sequence length="98" mass="10735">MGSEEPESIVRDMGTATWSAEDGTSYEVALDGINYVVGIFSALITEAESAGDPARAQELREQQASWSARRRSLSPADRAGVEAVFSECARLLRQSRRR</sequence>